<dbReference type="EMBL" id="CAJOBJ010203698">
    <property type="protein sequence ID" value="CAF4990646.1"/>
    <property type="molecule type" value="Genomic_DNA"/>
</dbReference>
<sequence length="46" mass="5304">MEMFLNSVMSLILLVPEDKINRPILNFSEAIINANLPEKYGPMKLR</sequence>
<feature type="non-terminal residue" evidence="1">
    <location>
        <position position="46"/>
    </location>
</feature>
<gene>
    <name evidence="1" type="ORF">BYL167_LOCUS42469</name>
    <name evidence="2" type="ORF">GIL414_LOCUS56604</name>
</gene>
<dbReference type="Proteomes" id="UP000681720">
    <property type="component" value="Unassembled WGS sequence"/>
</dbReference>
<reference evidence="1" key="1">
    <citation type="submission" date="2021-02" db="EMBL/GenBank/DDBJ databases">
        <authorList>
            <person name="Nowell W R."/>
        </authorList>
    </citation>
    <scope>NUCLEOTIDE SEQUENCE</scope>
</reference>
<dbReference type="AlphaFoldDB" id="A0A8S2ZSP2"/>
<name>A0A8S2ZSP2_9BILA</name>
<organism evidence="1 3">
    <name type="scientific">Rotaria magnacalcarata</name>
    <dbReference type="NCBI Taxonomy" id="392030"/>
    <lineage>
        <taxon>Eukaryota</taxon>
        <taxon>Metazoa</taxon>
        <taxon>Spiralia</taxon>
        <taxon>Gnathifera</taxon>
        <taxon>Rotifera</taxon>
        <taxon>Eurotatoria</taxon>
        <taxon>Bdelloidea</taxon>
        <taxon>Philodinida</taxon>
        <taxon>Philodinidae</taxon>
        <taxon>Rotaria</taxon>
    </lineage>
</organism>
<dbReference type="Proteomes" id="UP000681967">
    <property type="component" value="Unassembled WGS sequence"/>
</dbReference>
<evidence type="ECO:0000313" key="2">
    <source>
        <dbReference type="EMBL" id="CAF4990646.1"/>
    </source>
</evidence>
<evidence type="ECO:0000313" key="1">
    <source>
        <dbReference type="EMBL" id="CAF4658066.1"/>
    </source>
</evidence>
<protein>
    <submittedName>
        <fullName evidence="1">Uncharacterized protein</fullName>
    </submittedName>
</protein>
<dbReference type="EMBL" id="CAJOBH010110363">
    <property type="protein sequence ID" value="CAF4658066.1"/>
    <property type="molecule type" value="Genomic_DNA"/>
</dbReference>
<accession>A0A8S2ZSP2</accession>
<proteinExistence type="predicted"/>
<comment type="caution">
    <text evidence="1">The sequence shown here is derived from an EMBL/GenBank/DDBJ whole genome shotgun (WGS) entry which is preliminary data.</text>
</comment>
<evidence type="ECO:0000313" key="3">
    <source>
        <dbReference type="Proteomes" id="UP000681967"/>
    </source>
</evidence>